<dbReference type="AlphaFoldDB" id="A0A4P7XJB7"/>
<dbReference type="KEGG" id="hmi:soil367_15445"/>
<evidence type="ECO:0000313" key="3">
    <source>
        <dbReference type="Proteomes" id="UP000298049"/>
    </source>
</evidence>
<dbReference type="Pfam" id="PF05437">
    <property type="entry name" value="AzlD"/>
    <property type="match status" value="1"/>
</dbReference>
<name>A0A4P7XJB7_9ALTE</name>
<gene>
    <name evidence="2" type="ORF">soil367_15445</name>
</gene>
<proteinExistence type="predicted"/>
<keyword evidence="1" id="KW-1133">Transmembrane helix</keyword>
<feature type="transmembrane region" description="Helical" evidence="1">
    <location>
        <begin position="43"/>
        <end position="60"/>
    </location>
</feature>
<keyword evidence="3" id="KW-1185">Reference proteome</keyword>
<accession>A0A4P7XJB7</accession>
<sequence length="103" mass="10623">MTVETTAFGITLIVVVMALVTLATRLGGALLMSFVPISPRVEGFINAMASSVLIAILTPLAVEGDLGARLALASTALLMLLFRKPLPAISAGIAVAALTRYLV</sequence>
<organism evidence="2 3">
    <name type="scientific">Hydrocarboniclastica marina</name>
    <dbReference type="NCBI Taxonomy" id="2259620"/>
    <lineage>
        <taxon>Bacteria</taxon>
        <taxon>Pseudomonadati</taxon>
        <taxon>Pseudomonadota</taxon>
        <taxon>Gammaproteobacteria</taxon>
        <taxon>Alteromonadales</taxon>
        <taxon>Alteromonadaceae</taxon>
        <taxon>Hydrocarboniclastica</taxon>
    </lineage>
</organism>
<reference evidence="2 3" key="1">
    <citation type="submission" date="2018-07" db="EMBL/GenBank/DDBJ databases">
        <title>Marsedoiliclastica nanhaica gen. nov. sp. nov., a novel marine hydrocarbonoclastic bacterium isolated from an in-situ enriched hydrocarbon-degrading consortium in deep-sea sediment.</title>
        <authorList>
            <person name="Dong C."/>
            <person name="Ma T."/>
            <person name="Liu R."/>
            <person name="Shao Z."/>
        </authorList>
    </citation>
    <scope>NUCLEOTIDE SEQUENCE [LARGE SCALE GENOMIC DNA]</scope>
    <source>
        <strain evidence="3">soil36-7</strain>
    </source>
</reference>
<evidence type="ECO:0000313" key="2">
    <source>
        <dbReference type="EMBL" id="QCF27211.1"/>
    </source>
</evidence>
<keyword evidence="1" id="KW-0472">Membrane</keyword>
<feature type="transmembrane region" description="Helical" evidence="1">
    <location>
        <begin position="6"/>
        <end position="31"/>
    </location>
</feature>
<dbReference type="RefSeq" id="WP_136549922.1">
    <property type="nucleotide sequence ID" value="NZ_CP031093.1"/>
</dbReference>
<evidence type="ECO:0000256" key="1">
    <source>
        <dbReference type="SAM" id="Phobius"/>
    </source>
</evidence>
<dbReference type="Proteomes" id="UP000298049">
    <property type="component" value="Chromosome"/>
</dbReference>
<protein>
    <submittedName>
        <fullName evidence="2">AzlD domain-containing protein</fullName>
    </submittedName>
</protein>
<dbReference type="InterPro" id="IPR008407">
    <property type="entry name" value="Brnchd-chn_aa_trnsp_AzlD"/>
</dbReference>
<dbReference type="OrthoDB" id="9156894at2"/>
<dbReference type="EMBL" id="CP031093">
    <property type="protein sequence ID" value="QCF27211.1"/>
    <property type="molecule type" value="Genomic_DNA"/>
</dbReference>
<keyword evidence="1" id="KW-0812">Transmembrane</keyword>